<sequence length="228" mass="24957">MFLSLAFVLLNNMLCSEYFMQVPHPHPYCEAGVKADNICDCCDYGEAGECSLWRKNDNASRGLRTQTKAASPFSTKNHYACAMSDFTDLLNKREAVAEDLARFINEAVARQSGITGVALKGAVAAAKKAKPGIVEKGAHALLPELVDALDPHWLQYKANLGESFGQYLSQNQREVCNSLLEVADRNAKNIDVPGLDKAYKSLRGKAEKILGPELQGLGDLLESHVEEQ</sequence>
<proteinExistence type="predicted"/>
<dbReference type="KEGG" id="cpeg:CPELA_00030"/>
<dbReference type="AlphaFoldDB" id="A0A410W5U3"/>
<dbReference type="Proteomes" id="UP000288929">
    <property type="component" value="Chromosome"/>
</dbReference>
<reference evidence="1 2" key="1">
    <citation type="submission" date="2019-01" db="EMBL/GenBank/DDBJ databases">
        <authorList>
            <person name="Ruckert C."/>
            <person name="Busche T."/>
            <person name="Kalinowski J."/>
        </authorList>
    </citation>
    <scope>NUCLEOTIDE SEQUENCE [LARGE SCALE GENOMIC DNA]</scope>
    <source>
        <strain evidence="1 2">136/3</strain>
    </source>
</reference>
<keyword evidence="2" id="KW-1185">Reference proteome</keyword>
<organism evidence="1 2">
    <name type="scientific">Corynebacterium pelargi</name>
    <dbReference type="NCBI Taxonomy" id="1471400"/>
    <lineage>
        <taxon>Bacteria</taxon>
        <taxon>Bacillati</taxon>
        <taxon>Actinomycetota</taxon>
        <taxon>Actinomycetes</taxon>
        <taxon>Mycobacteriales</taxon>
        <taxon>Corynebacteriaceae</taxon>
        <taxon>Corynebacterium</taxon>
    </lineage>
</organism>
<name>A0A410W5U3_9CORY</name>
<protein>
    <submittedName>
        <fullName evidence="1">Uncharacterized protein</fullName>
    </submittedName>
</protein>
<dbReference type="EMBL" id="CP035299">
    <property type="protein sequence ID" value="QAU51313.1"/>
    <property type="molecule type" value="Genomic_DNA"/>
</dbReference>
<accession>A0A410W5U3</accession>
<dbReference type="InterPro" id="IPR054211">
    <property type="entry name" value="DUF6918"/>
</dbReference>
<evidence type="ECO:0000313" key="2">
    <source>
        <dbReference type="Proteomes" id="UP000288929"/>
    </source>
</evidence>
<dbReference type="Pfam" id="PF21893">
    <property type="entry name" value="DUF6918"/>
    <property type="match status" value="1"/>
</dbReference>
<gene>
    <name evidence="1" type="ORF">CPELA_00030</name>
</gene>
<evidence type="ECO:0000313" key="1">
    <source>
        <dbReference type="EMBL" id="QAU51313.1"/>
    </source>
</evidence>